<organism evidence="2 3">
    <name type="scientific">Niveomyces insectorum RCEF 264</name>
    <dbReference type="NCBI Taxonomy" id="1081102"/>
    <lineage>
        <taxon>Eukaryota</taxon>
        <taxon>Fungi</taxon>
        <taxon>Dikarya</taxon>
        <taxon>Ascomycota</taxon>
        <taxon>Pezizomycotina</taxon>
        <taxon>Sordariomycetes</taxon>
        <taxon>Hypocreomycetidae</taxon>
        <taxon>Hypocreales</taxon>
        <taxon>Cordycipitaceae</taxon>
        <taxon>Niveomyces</taxon>
    </lineage>
</organism>
<feature type="transmembrane region" description="Helical" evidence="1">
    <location>
        <begin position="49"/>
        <end position="72"/>
    </location>
</feature>
<accession>A0A167S2U6</accession>
<comment type="caution">
    <text evidence="2">The sequence shown here is derived from an EMBL/GenBank/DDBJ whole genome shotgun (WGS) entry which is preliminary data.</text>
</comment>
<feature type="transmembrane region" description="Helical" evidence="1">
    <location>
        <begin position="175"/>
        <end position="203"/>
    </location>
</feature>
<protein>
    <submittedName>
        <fullName evidence="2">Uncharacterized protein</fullName>
    </submittedName>
</protein>
<proteinExistence type="predicted"/>
<dbReference type="AlphaFoldDB" id="A0A167S2U6"/>
<reference evidence="2 3" key="1">
    <citation type="journal article" date="2016" name="Genome Biol. Evol.">
        <title>Divergent and convergent evolution of fungal pathogenicity.</title>
        <authorList>
            <person name="Shang Y."/>
            <person name="Xiao G."/>
            <person name="Zheng P."/>
            <person name="Cen K."/>
            <person name="Zhan S."/>
            <person name="Wang C."/>
        </authorList>
    </citation>
    <scope>NUCLEOTIDE SEQUENCE [LARGE SCALE GENOMIC DNA]</scope>
    <source>
        <strain evidence="2 3">RCEF 264</strain>
    </source>
</reference>
<keyword evidence="1" id="KW-1133">Transmembrane helix</keyword>
<dbReference type="Proteomes" id="UP000076874">
    <property type="component" value="Unassembled WGS sequence"/>
</dbReference>
<evidence type="ECO:0000256" key="1">
    <source>
        <dbReference type="SAM" id="Phobius"/>
    </source>
</evidence>
<dbReference type="OrthoDB" id="5018069at2759"/>
<name>A0A167S2U6_9HYPO</name>
<keyword evidence="3" id="KW-1185">Reference proteome</keyword>
<dbReference type="EMBL" id="AZHD01000011">
    <property type="protein sequence ID" value="OAA59174.1"/>
    <property type="molecule type" value="Genomic_DNA"/>
</dbReference>
<evidence type="ECO:0000313" key="2">
    <source>
        <dbReference type="EMBL" id="OAA59174.1"/>
    </source>
</evidence>
<evidence type="ECO:0000313" key="3">
    <source>
        <dbReference type="Proteomes" id="UP000076874"/>
    </source>
</evidence>
<keyword evidence="1" id="KW-0472">Membrane</keyword>
<gene>
    <name evidence="2" type="ORF">SPI_06376</name>
</gene>
<keyword evidence="1" id="KW-0812">Transmembrane</keyword>
<feature type="transmembrane region" description="Helical" evidence="1">
    <location>
        <begin position="103"/>
        <end position="123"/>
    </location>
</feature>
<feature type="transmembrane region" description="Helical" evidence="1">
    <location>
        <begin position="130"/>
        <end position="155"/>
    </location>
</feature>
<sequence length="464" mass="48804">MEQTTPPFGEDVFPAVRQLASFLEPYVKPSIVIGVAFSLPYVLSHLRDAVAPQIIVSVQLLAVAYLAGFWTLPRIPANFAIVYAAQLQAVSVVWSRIGTYVKVGVLLLLACYIPVYYGLPLAFQPWLQGLVLLAITVVGFFAPTAKFVGPVRFAYLHHATHLTTVCQALLDWWGYAALVLVFLPIVLPAAGLGLGALLLAAAIHVYREYNARRAAVAEAVAKCVASAALSAAAAQDDAKAGPRLEAQLISAATTARHEAVRALLVQSTDFFDSAATAWAAVGSATQPAEDAVDKAQSLLDAANEAAGSEKPDEDDEDSRTELLGQYLAEAAQAALDESHKVVDKLRTAQEAISRSQAAAAENQRARVAVDANATSAVQALSQLAAVVRTWPGMAFEAAAAAAATQGFADRALSAATAGEMAEAWVLVDSAKAAAADAKTQMDSLRAAVGNGQQSLLSWLGTRPW</sequence>